<accession>T0RYA1</accession>
<feature type="signal peptide" evidence="2">
    <location>
        <begin position="1"/>
        <end position="20"/>
    </location>
</feature>
<sequence length="255" mass="26830">MLHRLALLTALASAAEFSFSNKCSYPINLHGGGSVHLCDIAPGATTNCGVRLEAGQHGLFKHTATDEANLVEFSLVNTPGFNFVWYDISNIPPGPGFCKSYDDCKAKTGGKSGYNVPVTVTPTKHKGSGTCNELVDLSPTAPDTYLFPEDNTKTHACPMDEAFLVTFCPNGGGGDGASCGRVEANIDYFGNDIGHSLVSGDHAAQAAACCASCSAMQGCVGYTVNQGNCWLKSSMNNPSSSSTAFSSRRKSHLRR</sequence>
<protein>
    <recommendedName>
        <fullName evidence="3">Apple domain-containing protein</fullName>
    </recommendedName>
</protein>
<dbReference type="RefSeq" id="XP_008611112.1">
    <property type="nucleotide sequence ID" value="XM_008612890.1"/>
</dbReference>
<dbReference type="InterPro" id="IPR003609">
    <property type="entry name" value="Pan_app"/>
</dbReference>
<keyword evidence="2" id="KW-0732">Signal</keyword>
<dbReference type="PANTHER" id="PTHR31737">
    <property type="entry name" value="PROTEIN TOS1"/>
    <property type="match status" value="1"/>
</dbReference>
<dbReference type="Pfam" id="PF14295">
    <property type="entry name" value="PAN_4"/>
    <property type="match status" value="1"/>
</dbReference>
<dbReference type="InterPro" id="IPR001938">
    <property type="entry name" value="Thaumatin"/>
</dbReference>
<name>T0RYA1_SAPDV</name>
<dbReference type="eggNOG" id="ENOG502SQMJ">
    <property type="taxonomic scope" value="Eukaryota"/>
</dbReference>
<feature type="compositionally biased region" description="Low complexity" evidence="1">
    <location>
        <begin position="236"/>
        <end position="246"/>
    </location>
</feature>
<organism evidence="4 5">
    <name type="scientific">Saprolegnia diclina (strain VS20)</name>
    <dbReference type="NCBI Taxonomy" id="1156394"/>
    <lineage>
        <taxon>Eukaryota</taxon>
        <taxon>Sar</taxon>
        <taxon>Stramenopiles</taxon>
        <taxon>Oomycota</taxon>
        <taxon>Saprolegniomycetes</taxon>
        <taxon>Saprolegniales</taxon>
        <taxon>Saprolegniaceae</taxon>
        <taxon>Saprolegnia</taxon>
    </lineage>
</organism>
<dbReference type="InterPro" id="IPR037176">
    <property type="entry name" value="Osmotin/thaumatin-like_sf"/>
</dbReference>
<evidence type="ECO:0000313" key="4">
    <source>
        <dbReference type="EMBL" id="EQC35362.1"/>
    </source>
</evidence>
<keyword evidence="5" id="KW-1185">Reference proteome</keyword>
<dbReference type="OrthoDB" id="73635at2759"/>
<dbReference type="SMART" id="SM00205">
    <property type="entry name" value="THN"/>
    <property type="match status" value="1"/>
</dbReference>
<evidence type="ECO:0000256" key="1">
    <source>
        <dbReference type="SAM" id="MobiDB-lite"/>
    </source>
</evidence>
<feature type="chain" id="PRO_5004584272" description="Apple domain-containing protein" evidence="2">
    <location>
        <begin position="21"/>
        <end position="255"/>
    </location>
</feature>
<proteinExistence type="predicted"/>
<gene>
    <name evidence="4" type="ORF">SDRG_07074</name>
</gene>
<evidence type="ECO:0000313" key="5">
    <source>
        <dbReference type="Proteomes" id="UP000030762"/>
    </source>
</evidence>
<dbReference type="OMA" id="KHTATDE"/>
<dbReference type="SUPFAM" id="SSF49870">
    <property type="entry name" value="Osmotin, thaumatin-like protein"/>
    <property type="match status" value="1"/>
</dbReference>
<evidence type="ECO:0000256" key="2">
    <source>
        <dbReference type="SAM" id="SignalP"/>
    </source>
</evidence>
<dbReference type="AlphaFoldDB" id="T0RYA1"/>
<dbReference type="GeneID" id="19947801"/>
<dbReference type="VEuPathDB" id="FungiDB:SDRG_07074"/>
<dbReference type="EMBL" id="JH767151">
    <property type="protein sequence ID" value="EQC35362.1"/>
    <property type="molecule type" value="Genomic_DNA"/>
</dbReference>
<dbReference type="Proteomes" id="UP000030762">
    <property type="component" value="Unassembled WGS sequence"/>
</dbReference>
<evidence type="ECO:0000259" key="3">
    <source>
        <dbReference type="Pfam" id="PF14295"/>
    </source>
</evidence>
<dbReference type="InParanoid" id="T0RYA1"/>
<feature type="region of interest" description="Disordered" evidence="1">
    <location>
        <begin position="236"/>
        <end position="255"/>
    </location>
</feature>
<feature type="domain" description="Apple" evidence="3">
    <location>
        <begin position="186"/>
        <end position="232"/>
    </location>
</feature>
<reference evidence="4 5" key="1">
    <citation type="submission" date="2012-04" db="EMBL/GenBank/DDBJ databases">
        <title>The Genome Sequence of Saprolegnia declina VS20.</title>
        <authorList>
            <consortium name="The Broad Institute Genome Sequencing Platform"/>
            <person name="Russ C."/>
            <person name="Nusbaum C."/>
            <person name="Tyler B."/>
            <person name="van West P."/>
            <person name="Dieguez-Uribeondo J."/>
            <person name="de Bruijn I."/>
            <person name="Tripathy S."/>
            <person name="Jiang R."/>
            <person name="Young S.K."/>
            <person name="Zeng Q."/>
            <person name="Gargeya S."/>
            <person name="Fitzgerald M."/>
            <person name="Haas B."/>
            <person name="Abouelleil A."/>
            <person name="Alvarado L."/>
            <person name="Arachchi H.M."/>
            <person name="Berlin A."/>
            <person name="Chapman S.B."/>
            <person name="Goldberg J."/>
            <person name="Griggs A."/>
            <person name="Gujja S."/>
            <person name="Hansen M."/>
            <person name="Howarth C."/>
            <person name="Imamovic A."/>
            <person name="Larimer J."/>
            <person name="McCowen C."/>
            <person name="Montmayeur A."/>
            <person name="Murphy C."/>
            <person name="Neiman D."/>
            <person name="Pearson M."/>
            <person name="Priest M."/>
            <person name="Roberts A."/>
            <person name="Saif S."/>
            <person name="Shea T."/>
            <person name="Sisk P."/>
            <person name="Sykes S."/>
            <person name="Wortman J."/>
            <person name="Nusbaum C."/>
            <person name="Birren B."/>
        </authorList>
    </citation>
    <scope>NUCLEOTIDE SEQUENCE [LARGE SCALE GENOMIC DNA]</scope>
    <source>
        <strain evidence="4 5">VS20</strain>
    </source>
</reference>
<dbReference type="PANTHER" id="PTHR31737:SF2">
    <property type="entry name" value="PROTEIN TOS1"/>
    <property type="match status" value="1"/>
</dbReference>
<dbReference type="Gene3D" id="3.50.4.10">
    <property type="entry name" value="Hepatocyte Growth Factor"/>
    <property type="match status" value="1"/>
</dbReference>